<gene>
    <name evidence="1" type="ORF">QF025_002260</name>
</gene>
<proteinExistence type="predicted"/>
<dbReference type="AlphaFoldDB" id="A0ABD5CG32"/>
<name>A0ABD5CG32_9BURK</name>
<reference evidence="1 2" key="1">
    <citation type="submission" date="2023-08" db="EMBL/GenBank/DDBJ databases">
        <title>Genome sequencing of plant associated microbes to promote plant fitness in Sorghum bicolor and Oryza sativa.</title>
        <authorList>
            <person name="Coleman-Derr D."/>
        </authorList>
    </citation>
    <scope>NUCLEOTIDE SEQUENCE [LARGE SCALE GENOMIC DNA]</scope>
    <source>
        <strain evidence="1 2">SLBN-33</strain>
    </source>
</reference>
<dbReference type="EMBL" id="JAVIZN010000002">
    <property type="protein sequence ID" value="MDR6203540.1"/>
    <property type="molecule type" value="Genomic_DNA"/>
</dbReference>
<evidence type="ECO:0000313" key="1">
    <source>
        <dbReference type="EMBL" id="MDR6203540.1"/>
    </source>
</evidence>
<evidence type="ECO:0000313" key="2">
    <source>
        <dbReference type="Proteomes" id="UP001245184"/>
    </source>
</evidence>
<dbReference type="Pfam" id="PF11811">
    <property type="entry name" value="DUF3331"/>
    <property type="match status" value="1"/>
</dbReference>
<dbReference type="Proteomes" id="UP001245184">
    <property type="component" value="Unassembled WGS sequence"/>
</dbReference>
<evidence type="ECO:0008006" key="3">
    <source>
        <dbReference type="Google" id="ProtNLM"/>
    </source>
</evidence>
<comment type="caution">
    <text evidence="1">The sequence shown here is derived from an EMBL/GenBank/DDBJ whole genome shotgun (WGS) entry which is preliminary data.</text>
</comment>
<dbReference type="RefSeq" id="WP_310031276.1">
    <property type="nucleotide sequence ID" value="NZ_ATXV01000013.1"/>
</dbReference>
<dbReference type="InterPro" id="IPR021769">
    <property type="entry name" value="DUF3331"/>
</dbReference>
<protein>
    <recommendedName>
        <fullName evidence="3">DUF3331 domain-containing protein</fullName>
    </recommendedName>
</protein>
<accession>A0ABD5CG32</accession>
<organism evidence="1 2">
    <name type="scientific">Paraburkholderia graminis</name>
    <dbReference type="NCBI Taxonomy" id="60548"/>
    <lineage>
        <taxon>Bacteria</taxon>
        <taxon>Pseudomonadati</taxon>
        <taxon>Pseudomonadota</taxon>
        <taxon>Betaproteobacteria</taxon>
        <taxon>Burkholderiales</taxon>
        <taxon>Burkholderiaceae</taxon>
        <taxon>Paraburkholderia</taxon>
    </lineage>
</organism>
<sequence>MTPCRSDAYSNVNCAARPVVSLIERTSPSAVTIQWRDSTSCFYGAQIWRVAGAKVSGVCVLTGQWIRRGDRIYHPWRSNPEPVNAHAMILESALELMAPLQPTTAP</sequence>